<accession>A0A1M6XYZ1</accession>
<evidence type="ECO:0000313" key="3">
    <source>
        <dbReference type="EMBL" id="SHL11262.1"/>
    </source>
</evidence>
<dbReference type="AlphaFoldDB" id="A0A1M6XYZ1"/>
<dbReference type="PROSITE" id="PS50112">
    <property type="entry name" value="PAS"/>
    <property type="match status" value="1"/>
</dbReference>
<dbReference type="SMART" id="SM00091">
    <property type="entry name" value="PAS"/>
    <property type="match status" value="1"/>
</dbReference>
<protein>
    <submittedName>
        <fullName evidence="3">PAS fold</fullName>
    </submittedName>
</protein>
<reference evidence="4" key="1">
    <citation type="submission" date="2016-11" db="EMBL/GenBank/DDBJ databases">
        <authorList>
            <person name="Varghese N."/>
            <person name="Submissions S."/>
        </authorList>
    </citation>
    <scope>NUCLEOTIDE SEQUENCE [LARGE SCALE GENOMIC DNA]</scope>
    <source>
        <strain evidence="4">DSM 16219</strain>
    </source>
</reference>
<evidence type="ECO:0000256" key="1">
    <source>
        <dbReference type="SAM" id="Coils"/>
    </source>
</evidence>
<dbReference type="Proteomes" id="UP000183994">
    <property type="component" value="Unassembled WGS sequence"/>
</dbReference>
<gene>
    <name evidence="3" type="ORF">SAMN02745216_04633</name>
</gene>
<dbReference type="Pfam" id="PF00989">
    <property type="entry name" value="PAS"/>
    <property type="match status" value="1"/>
</dbReference>
<proteinExistence type="predicted"/>
<dbReference type="InterPro" id="IPR035965">
    <property type="entry name" value="PAS-like_dom_sf"/>
</dbReference>
<feature type="coiled-coil region" evidence="1">
    <location>
        <begin position="16"/>
        <end position="78"/>
    </location>
</feature>
<keyword evidence="4" id="KW-1185">Reference proteome</keyword>
<organism evidence="3 4">
    <name type="scientific">Desulfatibacillum alkenivorans DSM 16219</name>
    <dbReference type="NCBI Taxonomy" id="1121393"/>
    <lineage>
        <taxon>Bacteria</taxon>
        <taxon>Pseudomonadati</taxon>
        <taxon>Thermodesulfobacteriota</taxon>
        <taxon>Desulfobacteria</taxon>
        <taxon>Desulfobacterales</taxon>
        <taxon>Desulfatibacillaceae</taxon>
        <taxon>Desulfatibacillum</taxon>
    </lineage>
</organism>
<dbReference type="EMBL" id="FQZU01000046">
    <property type="protein sequence ID" value="SHL11262.1"/>
    <property type="molecule type" value="Genomic_DNA"/>
</dbReference>
<name>A0A1M6XYZ1_9BACT</name>
<dbReference type="RefSeq" id="WP_073478623.1">
    <property type="nucleotide sequence ID" value="NZ_FQZU01000046.1"/>
</dbReference>
<dbReference type="InterPro" id="IPR000014">
    <property type="entry name" value="PAS"/>
</dbReference>
<dbReference type="GO" id="GO:0006355">
    <property type="term" value="P:regulation of DNA-templated transcription"/>
    <property type="evidence" value="ECO:0007669"/>
    <property type="project" value="InterPro"/>
</dbReference>
<sequence>MANYMSKTKKELVEIIAGLEQDNAGCKKEAVRLEKEVQSLSQKTESLQAEMDKSLAQNADFQKQIQELSARAEQVQQEAEGAVIPEAEEETALDEAAALLDCLADASSKAIFLLDPMGMVRYAGPAACALLGVENPNEVAGQPFASLCLAEDSAKLEKKILKACLKGEKKKIKDVLFKNSLGRALALKIAPVVYKDEPAVKVTVKD</sequence>
<keyword evidence="1" id="KW-0175">Coiled coil</keyword>
<dbReference type="SUPFAM" id="SSF55785">
    <property type="entry name" value="PYP-like sensor domain (PAS domain)"/>
    <property type="match status" value="1"/>
</dbReference>
<dbReference type="CDD" id="cd00130">
    <property type="entry name" value="PAS"/>
    <property type="match status" value="1"/>
</dbReference>
<dbReference type="InterPro" id="IPR013767">
    <property type="entry name" value="PAS_fold"/>
</dbReference>
<evidence type="ECO:0000313" key="4">
    <source>
        <dbReference type="Proteomes" id="UP000183994"/>
    </source>
</evidence>
<dbReference type="Gene3D" id="3.30.450.20">
    <property type="entry name" value="PAS domain"/>
    <property type="match status" value="1"/>
</dbReference>
<dbReference type="STRING" id="1121393.SAMN02745216_04633"/>
<feature type="domain" description="PAS" evidence="2">
    <location>
        <begin position="96"/>
        <end position="168"/>
    </location>
</feature>
<evidence type="ECO:0000259" key="2">
    <source>
        <dbReference type="PROSITE" id="PS50112"/>
    </source>
</evidence>